<feature type="transmembrane region" description="Helical" evidence="7">
    <location>
        <begin position="180"/>
        <end position="201"/>
    </location>
</feature>
<dbReference type="InterPro" id="IPR006603">
    <property type="entry name" value="PQ-loop_rpt"/>
</dbReference>
<dbReference type="EMBL" id="KV454406">
    <property type="protein sequence ID" value="ODQ68054.1"/>
    <property type="molecule type" value="Genomic_DNA"/>
</dbReference>
<dbReference type="Pfam" id="PF04193">
    <property type="entry name" value="PQ-loop"/>
    <property type="match status" value="2"/>
</dbReference>
<evidence type="ECO:0000256" key="2">
    <source>
        <dbReference type="ARBA" id="ARBA00022692"/>
    </source>
</evidence>
<evidence type="ECO:0000313" key="8">
    <source>
        <dbReference type="EMBL" id="ODQ68054.1"/>
    </source>
</evidence>
<evidence type="ECO:0000256" key="5">
    <source>
        <dbReference type="ARBA" id="ARBA00038039"/>
    </source>
</evidence>
<reference evidence="8 9" key="1">
    <citation type="journal article" date="2016" name="Proc. Natl. Acad. Sci. U.S.A.">
        <title>Comparative genomics of biotechnologically important yeasts.</title>
        <authorList>
            <person name="Riley R."/>
            <person name="Haridas S."/>
            <person name="Wolfe K.H."/>
            <person name="Lopes M.R."/>
            <person name="Hittinger C.T."/>
            <person name="Goeker M."/>
            <person name="Salamov A.A."/>
            <person name="Wisecaver J.H."/>
            <person name="Long T.M."/>
            <person name="Calvey C.H."/>
            <person name="Aerts A.L."/>
            <person name="Barry K.W."/>
            <person name="Choi C."/>
            <person name="Clum A."/>
            <person name="Coughlan A.Y."/>
            <person name="Deshpande S."/>
            <person name="Douglass A.P."/>
            <person name="Hanson S.J."/>
            <person name="Klenk H.-P."/>
            <person name="LaButti K.M."/>
            <person name="Lapidus A."/>
            <person name="Lindquist E.A."/>
            <person name="Lipzen A.M."/>
            <person name="Meier-Kolthoff J.P."/>
            <person name="Ohm R.A."/>
            <person name="Otillar R.P."/>
            <person name="Pangilinan J.L."/>
            <person name="Peng Y."/>
            <person name="Rokas A."/>
            <person name="Rosa C.A."/>
            <person name="Scheuner C."/>
            <person name="Sibirny A.A."/>
            <person name="Slot J.C."/>
            <person name="Stielow J.B."/>
            <person name="Sun H."/>
            <person name="Kurtzman C.P."/>
            <person name="Blackwell M."/>
            <person name="Grigoriev I.V."/>
            <person name="Jeffries T.W."/>
        </authorList>
    </citation>
    <scope>NUCLEOTIDE SEQUENCE [LARGE SCALE GENOMIC DNA]</scope>
    <source>
        <strain evidence="8 9">DSM 6958</strain>
    </source>
</reference>
<dbReference type="GO" id="GO:0015174">
    <property type="term" value="F:basic amino acid transmembrane transporter activity"/>
    <property type="evidence" value="ECO:0007669"/>
    <property type="project" value="UniProtKB-ARBA"/>
</dbReference>
<dbReference type="Gene3D" id="1.20.1280.290">
    <property type="match status" value="2"/>
</dbReference>
<dbReference type="PANTHER" id="PTHR16201:SF44">
    <property type="entry name" value="SEVEN TRANSMEMBRANE PROTEIN 1"/>
    <property type="match status" value="1"/>
</dbReference>
<comment type="similarity">
    <text evidence="5">Belongs to the laat-1 family.</text>
</comment>
<gene>
    <name evidence="8" type="ORF">NADFUDRAFT_44729</name>
</gene>
<dbReference type="OrthoDB" id="8048523at2759"/>
<dbReference type="FunFam" id="1.20.1280.290:FF:000009">
    <property type="entry name" value="PQ loop repeat family protein"/>
    <property type="match status" value="1"/>
</dbReference>
<evidence type="ECO:0000256" key="4">
    <source>
        <dbReference type="ARBA" id="ARBA00023136"/>
    </source>
</evidence>
<feature type="transmembrane region" description="Helical" evidence="7">
    <location>
        <begin position="20"/>
        <end position="41"/>
    </location>
</feature>
<keyword evidence="4 7" id="KW-0472">Membrane</keyword>
<feature type="transmembrane region" description="Helical" evidence="7">
    <location>
        <begin position="85"/>
        <end position="105"/>
    </location>
</feature>
<dbReference type="GO" id="GO:0098852">
    <property type="term" value="C:lytic vacuole membrane"/>
    <property type="evidence" value="ECO:0007669"/>
    <property type="project" value="UniProtKB-ARBA"/>
</dbReference>
<dbReference type="Proteomes" id="UP000095009">
    <property type="component" value="Unassembled WGS sequence"/>
</dbReference>
<evidence type="ECO:0000256" key="6">
    <source>
        <dbReference type="ARBA" id="ARBA00050768"/>
    </source>
</evidence>
<accession>A0A1E3PS37</accession>
<evidence type="ECO:0000256" key="1">
    <source>
        <dbReference type="ARBA" id="ARBA00004141"/>
    </source>
</evidence>
<protein>
    <recommendedName>
        <fullName evidence="10">PQ-loop-domain-containing protein</fullName>
    </recommendedName>
</protein>
<feature type="transmembrane region" description="Helical" evidence="7">
    <location>
        <begin position="282"/>
        <end position="303"/>
    </location>
</feature>
<evidence type="ECO:0000313" key="9">
    <source>
        <dbReference type="Proteomes" id="UP000095009"/>
    </source>
</evidence>
<keyword evidence="3 7" id="KW-1133">Transmembrane helix</keyword>
<feature type="transmembrane region" description="Helical" evidence="7">
    <location>
        <begin position="252"/>
        <end position="270"/>
    </location>
</feature>
<name>A0A1E3PS37_9ASCO</name>
<proteinExistence type="inferred from homology"/>
<comment type="subcellular location">
    <subcellularLocation>
        <location evidence="1">Membrane</location>
        <topology evidence="1">Multi-pass membrane protein</topology>
    </subcellularLocation>
</comment>
<evidence type="ECO:0000256" key="3">
    <source>
        <dbReference type="ARBA" id="ARBA00022989"/>
    </source>
</evidence>
<dbReference type="AlphaFoldDB" id="A0A1E3PS37"/>
<evidence type="ECO:0000256" key="7">
    <source>
        <dbReference type="SAM" id="Phobius"/>
    </source>
</evidence>
<organism evidence="8 9">
    <name type="scientific">Nadsonia fulvescens var. elongata DSM 6958</name>
    <dbReference type="NCBI Taxonomy" id="857566"/>
    <lineage>
        <taxon>Eukaryota</taxon>
        <taxon>Fungi</taxon>
        <taxon>Dikarya</taxon>
        <taxon>Ascomycota</taxon>
        <taxon>Saccharomycotina</taxon>
        <taxon>Dipodascomycetes</taxon>
        <taxon>Dipodascales</taxon>
        <taxon>Dipodascales incertae sedis</taxon>
        <taxon>Nadsonia</taxon>
    </lineage>
</organism>
<dbReference type="InterPro" id="IPR051415">
    <property type="entry name" value="LAAT-1"/>
</dbReference>
<dbReference type="PANTHER" id="PTHR16201">
    <property type="entry name" value="SEVEN TRANSMEMBRANE PROTEIN 1-RELATED"/>
    <property type="match status" value="1"/>
</dbReference>
<keyword evidence="2 7" id="KW-0812">Transmembrane</keyword>
<comment type="catalytic activity">
    <reaction evidence="6">
        <text>L-histidine(out) + L-arginine(in) = L-histidine(in) + L-arginine(out)</text>
        <dbReference type="Rhea" id="RHEA:71063"/>
        <dbReference type="ChEBI" id="CHEBI:32682"/>
        <dbReference type="ChEBI" id="CHEBI:57595"/>
    </reaction>
</comment>
<feature type="transmembrane region" description="Helical" evidence="7">
    <location>
        <begin position="221"/>
        <end position="240"/>
    </location>
</feature>
<keyword evidence="9" id="KW-1185">Reference proteome</keyword>
<dbReference type="GO" id="GO:0034486">
    <property type="term" value="P:vacuolar transmembrane transport"/>
    <property type="evidence" value="ECO:0007669"/>
    <property type="project" value="UniProtKB-ARBA"/>
</dbReference>
<sequence>MNETCTLFDSFFTKSCTEPWNMAISGVAGFISIICWVLLLLPQIIKQWHNKDQGDIVAIKLLFVWLLGDIINVIGSIWAGLLPQAVILAFWFLFVDFVMILQYGIRWSSKYPEMTMFEKLKLVISAAIEGDKFQNPNEPLLNRSNSGSLSSLSGTFSFHETNTDFQPFYLNSNLTGLEKIIRSILTLLVSGIIGYLVTSYYRSYFFIGPYTDSINIGPQVLGYTTALIYLVIPIPQILVNQESKTVQGVSQYFHIMSMLGSITFAVQIVTFDQEEKYILTNLPWLVYSLGSIIEDMIILIQLYRSADDKRCNLWVSTESGSYHGSYGSMSSGCK</sequence>
<evidence type="ECO:0008006" key="10">
    <source>
        <dbReference type="Google" id="ProtNLM"/>
    </source>
</evidence>
<feature type="transmembrane region" description="Helical" evidence="7">
    <location>
        <begin position="61"/>
        <end position="79"/>
    </location>
</feature>